<dbReference type="GO" id="GO:0008270">
    <property type="term" value="F:zinc ion binding"/>
    <property type="evidence" value="ECO:0007669"/>
    <property type="project" value="UniProtKB-KW"/>
</dbReference>
<evidence type="ECO:0000313" key="8">
    <source>
        <dbReference type="Proteomes" id="UP000237631"/>
    </source>
</evidence>
<keyword evidence="2 4" id="KW-0863">Zinc-finger</keyword>
<keyword evidence="5" id="KW-1133">Transmembrane helix</keyword>
<comment type="caution">
    <text evidence="7">The sequence shown here is derived from an EMBL/GenBank/DDBJ whole genome shotgun (WGS) entry which is preliminary data.</text>
</comment>
<protein>
    <recommendedName>
        <fullName evidence="6">RING-type domain-containing protein</fullName>
    </recommendedName>
</protein>
<dbReference type="SUPFAM" id="SSF57850">
    <property type="entry name" value="RING/U-box"/>
    <property type="match status" value="1"/>
</dbReference>
<feature type="transmembrane region" description="Helical" evidence="5">
    <location>
        <begin position="176"/>
        <end position="193"/>
    </location>
</feature>
<feature type="transmembrane region" description="Helical" evidence="5">
    <location>
        <begin position="110"/>
        <end position="129"/>
    </location>
</feature>
<evidence type="ECO:0000256" key="3">
    <source>
        <dbReference type="ARBA" id="ARBA00022833"/>
    </source>
</evidence>
<keyword evidence="5" id="KW-0472">Membrane</keyword>
<dbReference type="InterPro" id="IPR001841">
    <property type="entry name" value="Znf_RING"/>
</dbReference>
<evidence type="ECO:0000259" key="6">
    <source>
        <dbReference type="PROSITE" id="PS50089"/>
    </source>
</evidence>
<evidence type="ECO:0000256" key="4">
    <source>
        <dbReference type="PROSITE-ProRule" id="PRU00175"/>
    </source>
</evidence>
<evidence type="ECO:0000256" key="1">
    <source>
        <dbReference type="ARBA" id="ARBA00022723"/>
    </source>
</evidence>
<name>A0A2S6CGF4_9PEZI</name>
<evidence type="ECO:0000256" key="2">
    <source>
        <dbReference type="ARBA" id="ARBA00022771"/>
    </source>
</evidence>
<keyword evidence="8" id="KW-1185">Reference proteome</keyword>
<dbReference type="Proteomes" id="UP000237631">
    <property type="component" value="Unassembled WGS sequence"/>
</dbReference>
<dbReference type="InterPro" id="IPR013083">
    <property type="entry name" value="Znf_RING/FYVE/PHD"/>
</dbReference>
<proteinExistence type="predicted"/>
<feature type="domain" description="RING-type" evidence="6">
    <location>
        <begin position="50"/>
        <end position="90"/>
    </location>
</feature>
<evidence type="ECO:0000313" key="7">
    <source>
        <dbReference type="EMBL" id="PPJ58820.1"/>
    </source>
</evidence>
<dbReference type="PROSITE" id="PS00518">
    <property type="entry name" value="ZF_RING_1"/>
    <property type="match status" value="1"/>
</dbReference>
<keyword evidence="1" id="KW-0479">Metal-binding</keyword>
<dbReference type="Gene3D" id="3.30.40.10">
    <property type="entry name" value="Zinc/RING finger domain, C3HC4 (zinc finger)"/>
    <property type="match status" value="1"/>
</dbReference>
<dbReference type="AlphaFoldDB" id="A0A2S6CGF4"/>
<dbReference type="OrthoDB" id="10295596at2759"/>
<keyword evidence="5" id="KW-0812">Transmembrane</keyword>
<organism evidence="7 8">
    <name type="scientific">Cercospora berteroae</name>
    <dbReference type="NCBI Taxonomy" id="357750"/>
    <lineage>
        <taxon>Eukaryota</taxon>
        <taxon>Fungi</taxon>
        <taxon>Dikarya</taxon>
        <taxon>Ascomycota</taxon>
        <taxon>Pezizomycotina</taxon>
        <taxon>Dothideomycetes</taxon>
        <taxon>Dothideomycetidae</taxon>
        <taxon>Mycosphaerellales</taxon>
        <taxon>Mycosphaerellaceae</taxon>
        <taxon>Cercospora</taxon>
    </lineage>
</organism>
<accession>A0A2S6CGF4</accession>
<keyword evidence="3" id="KW-0862">Zinc</keyword>
<sequence length="215" mass="24694">MGALMDTIRNEPIERLVEAIVPRAFLPYKTQATFLSEIGQADPSPPGETCCFCRDSDHQAFSIPPCNHQVCLNCILKTMPQYDNRCGICRAYCITTSSDYLRFVTRDRSLLFYAAVTLLAFKNIFFSTWPHMSADLPTMMSFAYLWLSRLSHDPIMWDFAWHFFFKEEGRVSYPKVLGTWTFIVILANVVFMISQHAMLGYIQEVTGGCKSCVRY</sequence>
<evidence type="ECO:0000256" key="5">
    <source>
        <dbReference type="SAM" id="Phobius"/>
    </source>
</evidence>
<gene>
    <name evidence="7" type="ORF">CBER1_08504</name>
</gene>
<reference evidence="8" key="1">
    <citation type="journal article" date="2017" name="bioRxiv">
        <title>Conservation of a gene cluster reveals novel cercosporin biosynthetic mechanisms and extends production to the genus Colletotrichum.</title>
        <authorList>
            <person name="de Jonge R."/>
            <person name="Ebert M.K."/>
            <person name="Huitt-Roehl C.R."/>
            <person name="Pal P."/>
            <person name="Suttle J.C."/>
            <person name="Spanner R.E."/>
            <person name="Neubauer J.D."/>
            <person name="Jurick W.M.II."/>
            <person name="Stott K.A."/>
            <person name="Secor G.A."/>
            <person name="Thomma B.P.H.J."/>
            <person name="Van de Peer Y."/>
            <person name="Townsend C.A."/>
            <person name="Bolton M.D."/>
        </authorList>
    </citation>
    <scope>NUCLEOTIDE SEQUENCE [LARGE SCALE GENOMIC DNA]</scope>
    <source>
        <strain evidence="8">CBS538.71</strain>
    </source>
</reference>
<dbReference type="EMBL" id="PNEN01000443">
    <property type="protein sequence ID" value="PPJ58820.1"/>
    <property type="molecule type" value="Genomic_DNA"/>
</dbReference>
<dbReference type="PROSITE" id="PS50089">
    <property type="entry name" value="ZF_RING_2"/>
    <property type="match status" value="1"/>
</dbReference>
<dbReference type="InterPro" id="IPR017907">
    <property type="entry name" value="Znf_RING_CS"/>
</dbReference>